<feature type="coiled-coil region" evidence="1">
    <location>
        <begin position="40"/>
        <end position="82"/>
    </location>
</feature>
<dbReference type="RefSeq" id="WP_000390547.1">
    <property type="nucleotide sequence ID" value="NC_011772.1"/>
</dbReference>
<keyword evidence="2" id="KW-0472">Membrane</keyword>
<protein>
    <submittedName>
        <fullName evidence="3">Uncharacterized protein</fullName>
    </submittedName>
</protein>
<sequence>MEDYYWIVRGLEWVGSASIFTLGTLSISGGIVFIVQKIFLHALNKKEADHKSELNKREAEFKIHLDNQLEKHKSEFKKINDKYQIQFSKLHVDRAETIKKLYSKLVELESSGQNLLGPIGRILGTVDRRVAPEKMKELVSKVLEDTNDLSKCFKINRIYFPETVCESFENILNKMYLIVEYTSRDDTPTTEEAMKMQRDTDKVVAELIIKLIPKLKRSLEDEFRKLLGVTEDEQVEK</sequence>
<dbReference type="KEGG" id="bcg:BCG9842_B1370"/>
<dbReference type="AlphaFoldDB" id="B7ITT0"/>
<feature type="transmembrane region" description="Helical" evidence="2">
    <location>
        <begin position="13"/>
        <end position="35"/>
    </location>
</feature>
<reference evidence="3 4" key="1">
    <citation type="submission" date="2008-10" db="EMBL/GenBank/DDBJ databases">
        <title>Genome sequence of Bacillus cereus G9842.</title>
        <authorList>
            <person name="Dodson R.J."/>
            <person name="Durkin A.S."/>
            <person name="Rosovitz M.J."/>
            <person name="Rasko D.A."/>
            <person name="Hoffmaster A."/>
            <person name="Ravel J."/>
            <person name="Sutton G."/>
        </authorList>
    </citation>
    <scope>NUCLEOTIDE SEQUENCE [LARGE SCALE GENOMIC DNA]</scope>
    <source>
        <strain evidence="3 4">G9842</strain>
    </source>
</reference>
<proteinExistence type="predicted"/>
<dbReference type="Proteomes" id="UP000006744">
    <property type="component" value="Chromosome"/>
</dbReference>
<organism evidence="3 4">
    <name type="scientific">Bacillus cereus (strain G9842)</name>
    <dbReference type="NCBI Taxonomy" id="405531"/>
    <lineage>
        <taxon>Bacteria</taxon>
        <taxon>Bacillati</taxon>
        <taxon>Bacillota</taxon>
        <taxon>Bacilli</taxon>
        <taxon>Bacillales</taxon>
        <taxon>Bacillaceae</taxon>
        <taxon>Bacillus</taxon>
        <taxon>Bacillus cereus group</taxon>
    </lineage>
</organism>
<evidence type="ECO:0000256" key="2">
    <source>
        <dbReference type="SAM" id="Phobius"/>
    </source>
</evidence>
<accession>B7ITT0</accession>
<gene>
    <name evidence="3" type="ordered locus">BCG9842_B1370</name>
</gene>
<name>B7ITT0_BACC2</name>
<evidence type="ECO:0000313" key="3">
    <source>
        <dbReference type="EMBL" id="ACK97854.1"/>
    </source>
</evidence>
<evidence type="ECO:0000313" key="4">
    <source>
        <dbReference type="Proteomes" id="UP000006744"/>
    </source>
</evidence>
<keyword evidence="2" id="KW-1133">Transmembrane helix</keyword>
<keyword evidence="2" id="KW-0812">Transmembrane</keyword>
<dbReference type="HOGENOM" id="CLU_1154568_0_0_9"/>
<keyword evidence="1" id="KW-0175">Coiled coil</keyword>
<evidence type="ECO:0000256" key="1">
    <source>
        <dbReference type="SAM" id="Coils"/>
    </source>
</evidence>
<dbReference type="EMBL" id="CP001186">
    <property type="protein sequence ID" value="ACK97854.1"/>
    <property type="molecule type" value="Genomic_DNA"/>
</dbReference>